<feature type="signal peptide" evidence="3">
    <location>
        <begin position="1"/>
        <end position="20"/>
    </location>
</feature>
<evidence type="ECO:0000313" key="4">
    <source>
        <dbReference type="EMBL" id="RLN08638.1"/>
    </source>
</evidence>
<keyword evidence="2" id="KW-0472">Membrane</keyword>
<evidence type="ECO:0000256" key="1">
    <source>
        <dbReference type="SAM" id="MobiDB-lite"/>
    </source>
</evidence>
<protein>
    <submittedName>
        <fullName evidence="4">Uncharacterized protein</fullName>
    </submittedName>
</protein>
<sequence>MVALALALISLLAVASSVSAAASIDLQIPLSKTSSPAANLATSTTSRTSLPPPAGAATPPPALLRHGGRRRLLVFRSPSYPGRPPQTLAPFGSRRQPPPAAILRRAASTLPLSAIQAVGKPGRPAAFLVVAAALPLLASLAAPLLTAAAQTRPSRGRASCSASTTQRSSGLLPSRLLDLAPSAELGTSGSAEWEVDKLCRSLGLLGPQEFAIPIAVWEARKSRSNSELLQRMMMRPVQPQKPCLSSHQMASSAGYFQYKLLIAGDFKLGASSED</sequence>
<keyword evidence="2" id="KW-1133">Transmembrane helix</keyword>
<proteinExistence type="predicted"/>
<dbReference type="STRING" id="4540.A0A3L6RS70"/>
<gene>
    <name evidence="4" type="ORF">C2845_PM11G06020</name>
</gene>
<keyword evidence="3" id="KW-0732">Signal</keyword>
<dbReference type="EMBL" id="PQIB02000007">
    <property type="protein sequence ID" value="RLN08638.1"/>
    <property type="molecule type" value="Genomic_DNA"/>
</dbReference>
<organism evidence="4 5">
    <name type="scientific">Panicum miliaceum</name>
    <name type="common">Proso millet</name>
    <name type="synonym">Broomcorn millet</name>
    <dbReference type="NCBI Taxonomy" id="4540"/>
    <lineage>
        <taxon>Eukaryota</taxon>
        <taxon>Viridiplantae</taxon>
        <taxon>Streptophyta</taxon>
        <taxon>Embryophyta</taxon>
        <taxon>Tracheophyta</taxon>
        <taxon>Spermatophyta</taxon>
        <taxon>Magnoliopsida</taxon>
        <taxon>Liliopsida</taxon>
        <taxon>Poales</taxon>
        <taxon>Poaceae</taxon>
        <taxon>PACMAD clade</taxon>
        <taxon>Panicoideae</taxon>
        <taxon>Panicodae</taxon>
        <taxon>Paniceae</taxon>
        <taxon>Panicinae</taxon>
        <taxon>Panicum</taxon>
        <taxon>Panicum sect. Panicum</taxon>
    </lineage>
</organism>
<feature type="transmembrane region" description="Helical" evidence="2">
    <location>
        <begin position="125"/>
        <end position="149"/>
    </location>
</feature>
<name>A0A3L6RS70_PANMI</name>
<feature type="compositionally biased region" description="Low complexity" evidence="1">
    <location>
        <begin position="37"/>
        <end position="49"/>
    </location>
</feature>
<accession>A0A3L6RS70</accession>
<dbReference type="Proteomes" id="UP000275267">
    <property type="component" value="Unassembled WGS sequence"/>
</dbReference>
<keyword evidence="5" id="KW-1185">Reference proteome</keyword>
<dbReference type="AlphaFoldDB" id="A0A3L6RS70"/>
<comment type="caution">
    <text evidence="4">The sequence shown here is derived from an EMBL/GenBank/DDBJ whole genome shotgun (WGS) entry which is preliminary data.</text>
</comment>
<evidence type="ECO:0000313" key="5">
    <source>
        <dbReference type="Proteomes" id="UP000275267"/>
    </source>
</evidence>
<evidence type="ECO:0000256" key="2">
    <source>
        <dbReference type="SAM" id="Phobius"/>
    </source>
</evidence>
<dbReference type="OrthoDB" id="1746562at2759"/>
<evidence type="ECO:0000256" key="3">
    <source>
        <dbReference type="SAM" id="SignalP"/>
    </source>
</evidence>
<keyword evidence="2" id="KW-0812">Transmembrane</keyword>
<reference evidence="5" key="1">
    <citation type="journal article" date="2019" name="Nat. Commun.">
        <title>The genome of broomcorn millet.</title>
        <authorList>
            <person name="Zou C."/>
            <person name="Miki D."/>
            <person name="Li D."/>
            <person name="Tang Q."/>
            <person name="Xiao L."/>
            <person name="Rajput S."/>
            <person name="Deng P."/>
            <person name="Jia W."/>
            <person name="Huang R."/>
            <person name="Zhang M."/>
            <person name="Sun Y."/>
            <person name="Hu J."/>
            <person name="Fu X."/>
            <person name="Schnable P.S."/>
            <person name="Li F."/>
            <person name="Zhang H."/>
            <person name="Feng B."/>
            <person name="Zhu X."/>
            <person name="Liu R."/>
            <person name="Schnable J.C."/>
            <person name="Zhu J.-K."/>
            <person name="Zhang H."/>
        </authorList>
    </citation>
    <scope>NUCLEOTIDE SEQUENCE [LARGE SCALE GENOMIC DNA]</scope>
</reference>
<feature type="chain" id="PRO_5018065565" evidence="3">
    <location>
        <begin position="21"/>
        <end position="274"/>
    </location>
</feature>
<feature type="compositionally biased region" description="Pro residues" evidence="1">
    <location>
        <begin position="50"/>
        <end position="61"/>
    </location>
</feature>
<feature type="region of interest" description="Disordered" evidence="1">
    <location>
        <begin position="35"/>
        <end position="61"/>
    </location>
</feature>